<protein>
    <submittedName>
        <fullName evidence="2">Neutral/alkaline non-lysosomal ceramidase N-terminal domain-containing protein</fullName>
    </submittedName>
</protein>
<dbReference type="RefSeq" id="WP_212528421.1">
    <property type="nucleotide sequence ID" value="NZ_JAGSOG010000042.1"/>
</dbReference>
<sequence length="421" mass="44420">MPTTSTTPSPEHPALRVGAAKVDITPQDLTALHPMGRPFERIHDPIHLRAVVAHDGTTEVALISLDLVEAGDMTPVRRRIEDELGIAFAHILITATHTHSAPRIGEVSPGALAHAGSPESLVYTERVYDAMLAALRSARAAARPARVGAGVGSADVNVNREAYLGGGWTLGVNPDGPSDKAVRVVRFEDLEGRPIALLLNYSVHPTSVLGTGELSADLAGAACRHVEECFDDALVCLWTPGTIGDQGPRIDLGLPWGAVPDARQSARAYRAMEAQGLMVGAEAVRVAEGIAVGAGAHAVRIHAGQREVALPAKPGSDVMESMRQEPTETVPLRLAVIRIGEILLAGVSGEVVTEIGRRLRAASPFTHTLLISIANDRIGYIADDARFDRPVHSVRGCPIVRGHAEDSIVEGVLALAAEGVR</sequence>
<keyword evidence="3" id="KW-1185">Reference proteome</keyword>
<feature type="domain" description="Neutral/alkaline non-lysosomal ceramidase N-terminal" evidence="1">
    <location>
        <begin position="42"/>
        <end position="231"/>
    </location>
</feature>
<evidence type="ECO:0000313" key="3">
    <source>
        <dbReference type="Proteomes" id="UP000675781"/>
    </source>
</evidence>
<organism evidence="2 3">
    <name type="scientific">Actinospica durhamensis</name>
    <dbReference type="NCBI Taxonomy" id="1508375"/>
    <lineage>
        <taxon>Bacteria</taxon>
        <taxon>Bacillati</taxon>
        <taxon>Actinomycetota</taxon>
        <taxon>Actinomycetes</taxon>
        <taxon>Catenulisporales</taxon>
        <taxon>Actinospicaceae</taxon>
        <taxon>Actinospica</taxon>
    </lineage>
</organism>
<dbReference type="InterPro" id="IPR031329">
    <property type="entry name" value="NEUT/ALK_ceramidase_N"/>
</dbReference>
<evidence type="ECO:0000259" key="1">
    <source>
        <dbReference type="Pfam" id="PF04734"/>
    </source>
</evidence>
<name>A0A941EMZ8_9ACTN</name>
<proteinExistence type="predicted"/>
<dbReference type="AlphaFoldDB" id="A0A941EMZ8"/>
<dbReference type="EMBL" id="JAGSOG010000042">
    <property type="protein sequence ID" value="MBR7833903.1"/>
    <property type="molecule type" value="Genomic_DNA"/>
</dbReference>
<comment type="caution">
    <text evidence="2">The sequence shown here is derived from an EMBL/GenBank/DDBJ whole genome shotgun (WGS) entry which is preliminary data.</text>
</comment>
<evidence type="ECO:0000313" key="2">
    <source>
        <dbReference type="EMBL" id="MBR7833903.1"/>
    </source>
</evidence>
<gene>
    <name evidence="2" type="ORF">KDL01_11535</name>
</gene>
<accession>A0A941EMZ8</accession>
<reference evidence="2" key="1">
    <citation type="submission" date="2021-04" db="EMBL/GenBank/DDBJ databases">
        <title>Genome based classification of Actinospica acidithermotolerans sp. nov., an actinobacterium isolated from an Indonesian hot spring.</title>
        <authorList>
            <person name="Kusuma A.B."/>
            <person name="Putra K.E."/>
            <person name="Nafisah S."/>
            <person name="Loh J."/>
            <person name="Nouioui I."/>
            <person name="Goodfellow M."/>
        </authorList>
    </citation>
    <scope>NUCLEOTIDE SEQUENCE</scope>
    <source>
        <strain evidence="2">CSCA 57</strain>
    </source>
</reference>
<dbReference type="Proteomes" id="UP000675781">
    <property type="component" value="Unassembled WGS sequence"/>
</dbReference>
<dbReference type="Pfam" id="PF04734">
    <property type="entry name" value="Ceramidase_alk"/>
    <property type="match status" value="1"/>
</dbReference>